<feature type="transmembrane region" description="Helical" evidence="1">
    <location>
        <begin position="118"/>
        <end position="140"/>
    </location>
</feature>
<keyword evidence="3" id="KW-1185">Reference proteome</keyword>
<dbReference type="OrthoDB" id="10018308at2"/>
<dbReference type="Proteomes" id="UP000016057">
    <property type="component" value="Unassembled WGS sequence"/>
</dbReference>
<keyword evidence="1" id="KW-0472">Membrane</keyword>
<keyword evidence="1" id="KW-0812">Transmembrane</keyword>
<dbReference type="RefSeq" id="WP_009490508.1">
    <property type="nucleotide sequence ID" value="NZ_AMYT01000018.1"/>
</dbReference>
<evidence type="ECO:0000256" key="1">
    <source>
        <dbReference type="SAM" id="Phobius"/>
    </source>
</evidence>
<proteinExistence type="predicted"/>
<accession>K8ZNQ3</accession>
<dbReference type="STRING" id="1234409.C683_0883"/>
<name>K8ZNQ3_9ENTE</name>
<dbReference type="eggNOG" id="ENOG502ZXK3">
    <property type="taxonomic scope" value="Bacteria"/>
</dbReference>
<protein>
    <submittedName>
        <fullName evidence="2">Uncharacterized protein</fullName>
    </submittedName>
</protein>
<gene>
    <name evidence="2" type="ORF">C683_0883</name>
</gene>
<feature type="transmembrane region" description="Helical" evidence="1">
    <location>
        <begin position="152"/>
        <end position="172"/>
    </location>
</feature>
<comment type="caution">
    <text evidence="2">The sequence shown here is derived from an EMBL/GenBank/DDBJ whole genome shotgun (WGS) entry which is preliminary data.</text>
</comment>
<dbReference type="EMBL" id="AMYT01000018">
    <property type="protein sequence ID" value="EKU27226.1"/>
    <property type="molecule type" value="Genomic_DNA"/>
</dbReference>
<organism evidence="2 3">
    <name type="scientific">Catellicoccus marimammalium M35/04/3</name>
    <dbReference type="NCBI Taxonomy" id="1234409"/>
    <lineage>
        <taxon>Bacteria</taxon>
        <taxon>Bacillati</taxon>
        <taxon>Bacillota</taxon>
        <taxon>Bacilli</taxon>
        <taxon>Lactobacillales</taxon>
        <taxon>Enterococcaceae</taxon>
        <taxon>Catellicoccus</taxon>
    </lineage>
</organism>
<feature type="transmembrane region" description="Helical" evidence="1">
    <location>
        <begin position="41"/>
        <end position="67"/>
    </location>
</feature>
<evidence type="ECO:0000313" key="3">
    <source>
        <dbReference type="Proteomes" id="UP000016057"/>
    </source>
</evidence>
<feature type="transmembrane region" description="Helical" evidence="1">
    <location>
        <begin position="73"/>
        <end position="97"/>
    </location>
</feature>
<reference evidence="2 3" key="1">
    <citation type="journal article" date="2013" name="Genome Announc.">
        <title>Draft Genome Sequence of Catellicoccus marimammalium, a Novel Species Commonly Found in Gull Feces.</title>
        <authorList>
            <person name="Weigand M.R."/>
            <person name="Ryu H."/>
            <person name="Bozcek L."/>
            <person name="Konstantinidis K.T."/>
            <person name="Santo Domingo J.W."/>
        </authorList>
    </citation>
    <scope>NUCLEOTIDE SEQUENCE [LARGE SCALE GENOMIC DNA]</scope>
    <source>
        <strain evidence="2 3">M35/04/3</strain>
    </source>
</reference>
<dbReference type="AlphaFoldDB" id="K8ZNQ3"/>
<evidence type="ECO:0000313" key="2">
    <source>
        <dbReference type="EMBL" id="EKU27226.1"/>
    </source>
</evidence>
<keyword evidence="1" id="KW-1133">Transmembrane helix</keyword>
<sequence>MNKSKKNKSKKNESKSKVIFYKKAEHEIDDESNSSKKTNNILCACISSLLVSIPVLYMLFIICQNLYLIPNMISSIVMIIVMIIVSIPVSILLYNIFKKDFFKNLHSILEESITINHIIIIVFIIIVLGFIVIAITSIFISKVSIFINKNLVEPFILTLTFITAFIGVVYSAELDREAQKHSESSWREKLLEFEQKPYYTIEDLFVLNSFINPYNDNGIDCTINKELIKIAKHYTEDQKEADNNNNKTTLFDFQYKQTYIDNYLSKNEEYKLKSEDMTTIRVLAHKLLKDDWKKY</sequence>